<dbReference type="SUPFAM" id="SSF88659">
    <property type="entry name" value="Sigma3 and sigma4 domains of RNA polymerase sigma factors"/>
    <property type="match status" value="1"/>
</dbReference>
<dbReference type="Proteomes" id="UP000316714">
    <property type="component" value="Unassembled WGS sequence"/>
</dbReference>
<dbReference type="GO" id="GO:0003677">
    <property type="term" value="F:DNA binding"/>
    <property type="evidence" value="ECO:0007669"/>
    <property type="project" value="UniProtKB-KW"/>
</dbReference>
<reference evidence="7 8" key="1">
    <citation type="submission" date="2019-02" db="EMBL/GenBank/DDBJ databases">
        <title>Deep-cultivation of Planctomycetes and their phenomic and genomic characterization uncovers novel biology.</title>
        <authorList>
            <person name="Wiegand S."/>
            <person name="Jogler M."/>
            <person name="Boedeker C."/>
            <person name="Pinto D."/>
            <person name="Vollmers J."/>
            <person name="Rivas-Marin E."/>
            <person name="Kohn T."/>
            <person name="Peeters S.H."/>
            <person name="Heuer A."/>
            <person name="Rast P."/>
            <person name="Oberbeckmann S."/>
            <person name="Bunk B."/>
            <person name="Jeske O."/>
            <person name="Meyerdierks A."/>
            <person name="Storesund J.E."/>
            <person name="Kallscheuer N."/>
            <person name="Luecker S."/>
            <person name="Lage O.M."/>
            <person name="Pohl T."/>
            <person name="Merkel B.J."/>
            <person name="Hornburger P."/>
            <person name="Mueller R.-W."/>
            <person name="Bruemmer F."/>
            <person name="Labrenz M."/>
            <person name="Spormann A.M."/>
            <person name="Op Den Camp H."/>
            <person name="Overmann J."/>
            <person name="Amann R."/>
            <person name="Jetten M.S.M."/>
            <person name="Mascher T."/>
            <person name="Medema M.H."/>
            <person name="Devos D.P."/>
            <person name="Kaster A.-K."/>
            <person name="Ovreas L."/>
            <person name="Rohde M."/>
            <person name="Galperin M.Y."/>
            <person name="Jogler C."/>
        </authorList>
    </citation>
    <scope>NUCLEOTIDE SEQUENCE [LARGE SCALE GENOMIC DNA]</scope>
    <source>
        <strain evidence="7 8">KOR34</strain>
    </source>
</reference>
<protein>
    <submittedName>
        <fullName evidence="7">ECF RNA polymerase sigma-E factor</fullName>
    </submittedName>
</protein>
<evidence type="ECO:0000256" key="1">
    <source>
        <dbReference type="ARBA" id="ARBA00010641"/>
    </source>
</evidence>
<dbReference type="InterPro" id="IPR036388">
    <property type="entry name" value="WH-like_DNA-bd_sf"/>
</dbReference>
<dbReference type="EMBL" id="SIHJ01000001">
    <property type="protein sequence ID" value="TWT37287.1"/>
    <property type="molecule type" value="Genomic_DNA"/>
</dbReference>
<dbReference type="SUPFAM" id="SSF88946">
    <property type="entry name" value="Sigma2 domain of RNA polymerase sigma factors"/>
    <property type="match status" value="1"/>
</dbReference>
<dbReference type="PANTHER" id="PTHR43133">
    <property type="entry name" value="RNA POLYMERASE ECF-TYPE SIGMA FACTO"/>
    <property type="match status" value="1"/>
</dbReference>
<evidence type="ECO:0000256" key="4">
    <source>
        <dbReference type="ARBA" id="ARBA00023125"/>
    </source>
</evidence>
<dbReference type="GO" id="GO:0016987">
    <property type="term" value="F:sigma factor activity"/>
    <property type="evidence" value="ECO:0007669"/>
    <property type="project" value="UniProtKB-KW"/>
</dbReference>
<dbReference type="InterPro" id="IPR013249">
    <property type="entry name" value="RNA_pol_sigma70_r4_t2"/>
</dbReference>
<evidence type="ECO:0000313" key="8">
    <source>
        <dbReference type="Proteomes" id="UP000316714"/>
    </source>
</evidence>
<keyword evidence="8" id="KW-1185">Reference proteome</keyword>
<evidence type="ECO:0000256" key="3">
    <source>
        <dbReference type="ARBA" id="ARBA00023082"/>
    </source>
</evidence>
<comment type="caution">
    <text evidence="7">The sequence shown here is derived from an EMBL/GenBank/DDBJ whole genome shotgun (WGS) entry which is preliminary data.</text>
</comment>
<dbReference type="InterPro" id="IPR013325">
    <property type="entry name" value="RNA_pol_sigma_r2"/>
</dbReference>
<accession>A0A5C5VH38</accession>
<name>A0A5C5VH38_9BACT</name>
<sequence length="205" mass="23418">MSTPGVAGDSDWNTLLAAARDGDDDALGVVYNRFYRYLMTIANHGIGADLRTKMGASDVVQQSMLEVNRDLSKFVGESEEEFRRWIAALLRKNLIDMARRYKSSARRDVSRELCIDSDDNRDIASNEPNASHIARRKETDEELARAVESLPDRQRQVIVMRHRENFRYEEIAARMSITEQAARQLYSRAVRALKQQLVPTNDLQG</sequence>
<gene>
    <name evidence="7" type="primary">rpoE_2</name>
    <name evidence="7" type="ORF">KOR34_22350</name>
</gene>
<comment type="similarity">
    <text evidence="1">Belongs to the sigma-70 factor family. ECF subfamily.</text>
</comment>
<dbReference type="PRINTS" id="PR00046">
    <property type="entry name" value="SIGMA70FCT"/>
</dbReference>
<dbReference type="PANTHER" id="PTHR43133:SF8">
    <property type="entry name" value="RNA POLYMERASE SIGMA FACTOR HI_1459-RELATED"/>
    <property type="match status" value="1"/>
</dbReference>
<dbReference type="Gene3D" id="1.10.1740.10">
    <property type="match status" value="1"/>
</dbReference>
<dbReference type="GO" id="GO:0006352">
    <property type="term" value="P:DNA-templated transcription initiation"/>
    <property type="evidence" value="ECO:0007669"/>
    <property type="project" value="InterPro"/>
</dbReference>
<dbReference type="AlphaFoldDB" id="A0A5C5VH38"/>
<organism evidence="7 8">
    <name type="scientific">Posidoniimonas corsicana</name>
    <dbReference type="NCBI Taxonomy" id="1938618"/>
    <lineage>
        <taxon>Bacteria</taxon>
        <taxon>Pseudomonadati</taxon>
        <taxon>Planctomycetota</taxon>
        <taxon>Planctomycetia</taxon>
        <taxon>Pirellulales</taxon>
        <taxon>Lacipirellulaceae</taxon>
        <taxon>Posidoniimonas</taxon>
    </lineage>
</organism>
<keyword evidence="4" id="KW-0238">DNA-binding</keyword>
<evidence type="ECO:0000256" key="5">
    <source>
        <dbReference type="ARBA" id="ARBA00023163"/>
    </source>
</evidence>
<dbReference type="InterPro" id="IPR014284">
    <property type="entry name" value="RNA_pol_sigma-70_dom"/>
</dbReference>
<dbReference type="InterPro" id="IPR000943">
    <property type="entry name" value="RNA_pol_sigma70"/>
</dbReference>
<dbReference type="Gene3D" id="1.10.10.10">
    <property type="entry name" value="Winged helix-like DNA-binding domain superfamily/Winged helix DNA-binding domain"/>
    <property type="match status" value="1"/>
</dbReference>
<evidence type="ECO:0000259" key="6">
    <source>
        <dbReference type="Pfam" id="PF08281"/>
    </source>
</evidence>
<evidence type="ECO:0000256" key="2">
    <source>
        <dbReference type="ARBA" id="ARBA00023015"/>
    </source>
</evidence>
<keyword evidence="5" id="KW-0804">Transcription</keyword>
<dbReference type="RefSeq" id="WP_197531324.1">
    <property type="nucleotide sequence ID" value="NZ_SIHJ01000001.1"/>
</dbReference>
<dbReference type="InterPro" id="IPR013324">
    <property type="entry name" value="RNA_pol_sigma_r3/r4-like"/>
</dbReference>
<keyword evidence="3" id="KW-0731">Sigma factor</keyword>
<keyword evidence="2" id="KW-0805">Transcription regulation</keyword>
<dbReference type="Pfam" id="PF08281">
    <property type="entry name" value="Sigma70_r4_2"/>
    <property type="match status" value="1"/>
</dbReference>
<dbReference type="InterPro" id="IPR039425">
    <property type="entry name" value="RNA_pol_sigma-70-like"/>
</dbReference>
<feature type="domain" description="RNA polymerase sigma factor 70 region 4 type 2" evidence="6">
    <location>
        <begin position="141"/>
        <end position="193"/>
    </location>
</feature>
<evidence type="ECO:0000313" key="7">
    <source>
        <dbReference type="EMBL" id="TWT37287.1"/>
    </source>
</evidence>
<dbReference type="NCBIfam" id="TIGR02937">
    <property type="entry name" value="sigma70-ECF"/>
    <property type="match status" value="1"/>
</dbReference>
<proteinExistence type="inferred from homology"/>
<dbReference type="CDD" id="cd06171">
    <property type="entry name" value="Sigma70_r4"/>
    <property type="match status" value="1"/>
</dbReference>